<proteinExistence type="predicted"/>
<evidence type="ECO:0000313" key="7">
    <source>
        <dbReference type="EMBL" id="KWX00214.1"/>
    </source>
</evidence>
<feature type="compositionally biased region" description="Low complexity" evidence="5">
    <location>
        <begin position="1"/>
        <end position="16"/>
    </location>
</feature>
<evidence type="ECO:0000259" key="6">
    <source>
        <dbReference type="PROSITE" id="PS50977"/>
    </source>
</evidence>
<dbReference type="PATRIC" id="fig|1469144.8.peg.2040"/>
<dbReference type="EMBL" id="JYIJ01000018">
    <property type="protein sequence ID" value="KWX00214.1"/>
    <property type="molecule type" value="Genomic_DNA"/>
</dbReference>
<dbReference type="InterPro" id="IPR011075">
    <property type="entry name" value="TetR_C"/>
</dbReference>
<keyword evidence="3" id="KW-0804">Transcription</keyword>
<dbReference type="AlphaFoldDB" id="A0A132MQZ7"/>
<feature type="DNA-binding region" description="H-T-H motif" evidence="4">
    <location>
        <begin position="52"/>
        <end position="71"/>
    </location>
</feature>
<dbReference type="PROSITE" id="PS50977">
    <property type="entry name" value="HTH_TETR_2"/>
    <property type="match status" value="1"/>
</dbReference>
<dbReference type="GO" id="GO:0000976">
    <property type="term" value="F:transcription cis-regulatory region binding"/>
    <property type="evidence" value="ECO:0007669"/>
    <property type="project" value="TreeGrafter"/>
</dbReference>
<dbReference type="SUPFAM" id="SSF46689">
    <property type="entry name" value="Homeodomain-like"/>
    <property type="match status" value="1"/>
</dbReference>
<organism evidence="7 8">
    <name type="scientific">Carbonactinospora thermoautotrophica</name>
    <dbReference type="NCBI Taxonomy" id="1469144"/>
    <lineage>
        <taxon>Bacteria</taxon>
        <taxon>Bacillati</taxon>
        <taxon>Actinomycetota</taxon>
        <taxon>Actinomycetes</taxon>
        <taxon>Kitasatosporales</taxon>
        <taxon>Carbonactinosporaceae</taxon>
        <taxon>Carbonactinospora</taxon>
    </lineage>
</organism>
<sequence>MSAMTSTATSGTTSPEPRGPRSPGRPRSERAEKAIIEATLELLGEHGYAALAIEAIAAKAGVGKTTIYRRWPNKEELVLDALAATSVPLGELPGTSLRDDLIACVEYVRRSRGSRSTRLFPLMMLEGLNNPRLRERYETVVLEPRREVLRGVLRRGIEAGELPPDFDVDLGVALIVGPILYLTKVWNVPDDQLPDDVAARIVDSVLDGIRARR</sequence>
<dbReference type="PRINTS" id="PR00455">
    <property type="entry name" value="HTHTETR"/>
</dbReference>
<feature type="domain" description="HTH tetR-type" evidence="6">
    <location>
        <begin position="29"/>
        <end position="89"/>
    </location>
</feature>
<dbReference type="Pfam" id="PF16859">
    <property type="entry name" value="TetR_C_11"/>
    <property type="match status" value="1"/>
</dbReference>
<accession>A0A132MQZ7</accession>
<dbReference type="InterPro" id="IPR009057">
    <property type="entry name" value="Homeodomain-like_sf"/>
</dbReference>
<dbReference type="InterPro" id="IPR001647">
    <property type="entry name" value="HTH_TetR"/>
</dbReference>
<name>A0A132MQZ7_9ACTN</name>
<gene>
    <name evidence="7" type="ORF">TH66_15135</name>
</gene>
<dbReference type="InterPro" id="IPR050109">
    <property type="entry name" value="HTH-type_TetR-like_transc_reg"/>
</dbReference>
<dbReference type="PANTHER" id="PTHR30055:SF148">
    <property type="entry name" value="TETR-FAMILY TRANSCRIPTIONAL REGULATOR"/>
    <property type="match status" value="1"/>
</dbReference>
<reference evidence="7 8" key="1">
    <citation type="submission" date="2015-02" db="EMBL/GenBank/DDBJ databases">
        <title>Physiological reanalysis, assessment of diazotrophy, and genome sequences of multiple isolates of Streptomyces thermoautotrophicus.</title>
        <authorList>
            <person name="MacKellar D.C."/>
            <person name="Lieber L."/>
            <person name="Norman J."/>
            <person name="Bolger A."/>
            <person name="Tobin C."/>
            <person name="Murray J.W."/>
            <person name="Prell J."/>
        </authorList>
    </citation>
    <scope>NUCLEOTIDE SEQUENCE [LARGE SCALE GENOMIC DNA]</scope>
    <source>
        <strain evidence="7 8">UBT1</strain>
    </source>
</reference>
<dbReference type="SUPFAM" id="SSF48498">
    <property type="entry name" value="Tetracyclin repressor-like, C-terminal domain"/>
    <property type="match status" value="1"/>
</dbReference>
<dbReference type="GO" id="GO:0003700">
    <property type="term" value="F:DNA-binding transcription factor activity"/>
    <property type="evidence" value="ECO:0007669"/>
    <property type="project" value="TreeGrafter"/>
</dbReference>
<dbReference type="Gene3D" id="1.10.10.60">
    <property type="entry name" value="Homeodomain-like"/>
    <property type="match status" value="1"/>
</dbReference>
<dbReference type="InterPro" id="IPR036271">
    <property type="entry name" value="Tet_transcr_reg_TetR-rel_C_sf"/>
</dbReference>
<protein>
    <recommendedName>
        <fullName evidence="6">HTH tetR-type domain-containing protein</fullName>
    </recommendedName>
</protein>
<evidence type="ECO:0000313" key="8">
    <source>
        <dbReference type="Proteomes" id="UP000070659"/>
    </source>
</evidence>
<evidence type="ECO:0000256" key="1">
    <source>
        <dbReference type="ARBA" id="ARBA00023015"/>
    </source>
</evidence>
<dbReference type="PANTHER" id="PTHR30055">
    <property type="entry name" value="HTH-TYPE TRANSCRIPTIONAL REGULATOR RUTR"/>
    <property type="match status" value="1"/>
</dbReference>
<comment type="caution">
    <text evidence="7">The sequence shown here is derived from an EMBL/GenBank/DDBJ whole genome shotgun (WGS) entry which is preliminary data.</text>
</comment>
<dbReference type="Proteomes" id="UP000070659">
    <property type="component" value="Unassembled WGS sequence"/>
</dbReference>
<evidence type="ECO:0000256" key="4">
    <source>
        <dbReference type="PROSITE-ProRule" id="PRU00335"/>
    </source>
</evidence>
<evidence type="ECO:0000256" key="2">
    <source>
        <dbReference type="ARBA" id="ARBA00023125"/>
    </source>
</evidence>
<dbReference type="Pfam" id="PF00440">
    <property type="entry name" value="TetR_N"/>
    <property type="match status" value="1"/>
</dbReference>
<evidence type="ECO:0000256" key="3">
    <source>
        <dbReference type="ARBA" id="ARBA00023163"/>
    </source>
</evidence>
<keyword evidence="2 4" id="KW-0238">DNA-binding</keyword>
<dbReference type="Gene3D" id="1.10.357.10">
    <property type="entry name" value="Tetracycline Repressor, domain 2"/>
    <property type="match status" value="1"/>
</dbReference>
<keyword evidence="1" id="KW-0805">Transcription regulation</keyword>
<evidence type="ECO:0000256" key="5">
    <source>
        <dbReference type="SAM" id="MobiDB-lite"/>
    </source>
</evidence>
<feature type="region of interest" description="Disordered" evidence="5">
    <location>
        <begin position="1"/>
        <end position="29"/>
    </location>
</feature>